<dbReference type="OrthoDB" id="275535at2"/>
<reference evidence="1 2" key="1">
    <citation type="submission" date="2019-02" db="EMBL/GenBank/DDBJ databases">
        <title>Deep-cultivation of Planctomycetes and their phenomic and genomic characterization uncovers novel biology.</title>
        <authorList>
            <person name="Wiegand S."/>
            <person name="Jogler M."/>
            <person name="Boedeker C."/>
            <person name="Pinto D."/>
            <person name="Vollmers J."/>
            <person name="Rivas-Marin E."/>
            <person name="Kohn T."/>
            <person name="Peeters S.H."/>
            <person name="Heuer A."/>
            <person name="Rast P."/>
            <person name="Oberbeckmann S."/>
            <person name="Bunk B."/>
            <person name="Jeske O."/>
            <person name="Meyerdierks A."/>
            <person name="Storesund J.E."/>
            <person name="Kallscheuer N."/>
            <person name="Luecker S."/>
            <person name="Lage O.M."/>
            <person name="Pohl T."/>
            <person name="Merkel B.J."/>
            <person name="Hornburger P."/>
            <person name="Mueller R.-W."/>
            <person name="Bruemmer F."/>
            <person name="Labrenz M."/>
            <person name="Spormann A.M."/>
            <person name="Op den Camp H."/>
            <person name="Overmann J."/>
            <person name="Amann R."/>
            <person name="Jetten M.S.M."/>
            <person name="Mascher T."/>
            <person name="Medema M.H."/>
            <person name="Devos D.P."/>
            <person name="Kaster A.-K."/>
            <person name="Ovreas L."/>
            <person name="Rohde M."/>
            <person name="Galperin M.Y."/>
            <person name="Jogler C."/>
        </authorList>
    </citation>
    <scope>NUCLEOTIDE SEQUENCE [LARGE SCALE GENOMIC DNA]</scope>
    <source>
        <strain evidence="1 2">Pan189</strain>
    </source>
</reference>
<keyword evidence="2" id="KW-1185">Reference proteome</keyword>
<name>A0A517QZZ5_9PLAN</name>
<organism evidence="1 2">
    <name type="scientific">Stratiformator vulcanicus</name>
    <dbReference type="NCBI Taxonomy" id="2527980"/>
    <lineage>
        <taxon>Bacteria</taxon>
        <taxon>Pseudomonadati</taxon>
        <taxon>Planctomycetota</taxon>
        <taxon>Planctomycetia</taxon>
        <taxon>Planctomycetales</taxon>
        <taxon>Planctomycetaceae</taxon>
        <taxon>Stratiformator</taxon>
    </lineage>
</organism>
<dbReference type="RefSeq" id="WP_145363360.1">
    <property type="nucleotide sequence ID" value="NZ_CP036268.1"/>
</dbReference>
<evidence type="ECO:0000313" key="2">
    <source>
        <dbReference type="Proteomes" id="UP000317318"/>
    </source>
</evidence>
<accession>A0A517QZZ5</accession>
<sequence>MSNLRVFAGPDVAEDEWTDTCSLYEEPDVIPFEAILNRLKPDANLTPVARAKALHRNRQCPCCDHPVVDPVFLSDGVRDGTGDFIPGTATLVGFHCRECNWEWPA</sequence>
<dbReference type="EMBL" id="CP036268">
    <property type="protein sequence ID" value="QDT37225.1"/>
    <property type="molecule type" value="Genomic_DNA"/>
</dbReference>
<proteinExistence type="predicted"/>
<gene>
    <name evidence="1" type="ORF">Pan189_15980</name>
</gene>
<dbReference type="KEGG" id="svp:Pan189_15980"/>
<evidence type="ECO:0000313" key="1">
    <source>
        <dbReference type="EMBL" id="QDT37225.1"/>
    </source>
</evidence>
<protein>
    <submittedName>
        <fullName evidence="1">Uncharacterized protein</fullName>
    </submittedName>
</protein>
<dbReference type="Proteomes" id="UP000317318">
    <property type="component" value="Chromosome"/>
</dbReference>
<dbReference type="AlphaFoldDB" id="A0A517QZZ5"/>